<evidence type="ECO:0000256" key="1">
    <source>
        <dbReference type="ARBA" id="ARBA00011738"/>
    </source>
</evidence>
<dbReference type="InterPro" id="IPR050680">
    <property type="entry name" value="YpeA/RimI_acetyltransf"/>
</dbReference>
<evidence type="ECO:0000256" key="8">
    <source>
        <dbReference type="ARBA" id="ARBA00048923"/>
    </source>
</evidence>
<evidence type="ECO:0000256" key="2">
    <source>
        <dbReference type="ARBA" id="ARBA00012888"/>
    </source>
</evidence>
<dbReference type="NCBIfam" id="NF043067">
    <property type="entry name" value="AAC_6p_group_E"/>
    <property type="match status" value="1"/>
</dbReference>
<evidence type="ECO:0000313" key="10">
    <source>
        <dbReference type="EMBL" id="EDS00572.1"/>
    </source>
</evidence>
<evidence type="ECO:0000256" key="4">
    <source>
        <dbReference type="ARBA" id="ARBA00022679"/>
    </source>
</evidence>
<sequence>MTLWLEKQRKHALALAELAIKLWSSHTISELQSEFLDLICSDNAVCFIKYVGSKAVGFAQCQLRNDYVEGTDTSPVGYLEGIFVEEEYRHNGYAKELLSKCEKWAKEKHCTEFASDCEINNEISLQFHLSMGFEEANRIICFRKDI</sequence>
<protein>
    <recommendedName>
        <fullName evidence="3">Aminoglycoside N(6')-acetyltransferase type 1</fullName>
        <ecNumber evidence="2">2.3.1.82</ecNumber>
    </recommendedName>
    <alternativeName>
        <fullName evidence="7">Aminoglycoside resistance protein</fullName>
    </alternativeName>
</protein>
<evidence type="ECO:0000256" key="6">
    <source>
        <dbReference type="ARBA" id="ARBA00023315"/>
    </source>
</evidence>
<evidence type="ECO:0000256" key="7">
    <source>
        <dbReference type="ARBA" id="ARBA00029660"/>
    </source>
</evidence>
<accession>B0MNT5</accession>
<gene>
    <name evidence="10" type="ORF">EUBSIR_01492</name>
</gene>
<dbReference type="EC" id="2.3.1.82" evidence="2"/>
<reference evidence="10" key="2">
    <citation type="submission" date="2014-06" db="EMBL/GenBank/DDBJ databases">
        <title>Draft genome sequence of Eubacterium siraeum (DSM 15702).</title>
        <authorList>
            <person name="Sudarsanam P."/>
            <person name="Ley R."/>
            <person name="Guruge J."/>
            <person name="Turnbaugh P.J."/>
            <person name="Mahowald M."/>
            <person name="Liep D."/>
            <person name="Gordon J."/>
        </authorList>
    </citation>
    <scope>NUCLEOTIDE SEQUENCE</scope>
    <source>
        <strain evidence="10">DSM 15702</strain>
    </source>
</reference>
<dbReference type="InterPro" id="IPR024170">
    <property type="entry name" value="Aminoglycoside_N6-AcTrfrase"/>
</dbReference>
<proteinExistence type="predicted"/>
<reference evidence="10" key="1">
    <citation type="submission" date="2007-10" db="EMBL/GenBank/DDBJ databases">
        <authorList>
            <person name="Fulton L."/>
            <person name="Clifton S."/>
            <person name="Fulton B."/>
            <person name="Xu J."/>
            <person name="Minx P."/>
            <person name="Pepin K.H."/>
            <person name="Johnson M."/>
            <person name="Thiruvilangam P."/>
            <person name="Bhonagiri V."/>
            <person name="Nash W.E."/>
            <person name="Mardis E.R."/>
            <person name="Wilson R.K."/>
        </authorList>
    </citation>
    <scope>NUCLEOTIDE SEQUENCE [LARGE SCALE GENOMIC DNA]</scope>
    <source>
        <strain evidence="10">DSM 15702</strain>
    </source>
</reference>
<keyword evidence="11" id="KW-1185">Reference proteome</keyword>
<organism evidence="10 11">
    <name type="scientific">[Eubacterium] siraeum DSM 15702</name>
    <dbReference type="NCBI Taxonomy" id="428128"/>
    <lineage>
        <taxon>Bacteria</taxon>
        <taxon>Bacillati</taxon>
        <taxon>Bacillota</taxon>
        <taxon>Clostridia</taxon>
        <taxon>Eubacteriales</taxon>
        <taxon>Oscillospiraceae</taxon>
        <taxon>Oscillospiraceae incertae sedis</taxon>
    </lineage>
</organism>
<comment type="caution">
    <text evidence="10">The sequence shown here is derived from an EMBL/GenBank/DDBJ whole genome shotgun (WGS) entry which is preliminary data.</text>
</comment>
<evidence type="ECO:0000259" key="9">
    <source>
        <dbReference type="PROSITE" id="PS51186"/>
    </source>
</evidence>
<dbReference type="CDD" id="cd04301">
    <property type="entry name" value="NAT_SF"/>
    <property type="match status" value="1"/>
</dbReference>
<keyword evidence="5" id="KW-0046">Antibiotic resistance</keyword>
<comment type="catalytic activity">
    <reaction evidence="8">
        <text>kanamycin B + acetyl-CoA = N(6')-acetylkanamycin B + CoA + H(+)</text>
        <dbReference type="Rhea" id="RHEA:16449"/>
        <dbReference type="ChEBI" id="CHEBI:15378"/>
        <dbReference type="ChEBI" id="CHEBI:57287"/>
        <dbReference type="ChEBI" id="CHEBI:57288"/>
        <dbReference type="ChEBI" id="CHEBI:58390"/>
        <dbReference type="ChEBI" id="CHEBI:58549"/>
        <dbReference type="EC" id="2.3.1.82"/>
    </reaction>
</comment>
<keyword evidence="4" id="KW-0808">Transferase</keyword>
<dbReference type="SUPFAM" id="SSF55729">
    <property type="entry name" value="Acyl-CoA N-acyltransferases (Nat)"/>
    <property type="match status" value="1"/>
</dbReference>
<keyword evidence="6" id="KW-0012">Acyltransferase</keyword>
<dbReference type="AlphaFoldDB" id="B0MNT5"/>
<evidence type="ECO:0000256" key="5">
    <source>
        <dbReference type="ARBA" id="ARBA00023251"/>
    </source>
</evidence>
<dbReference type="PROSITE" id="PS51186">
    <property type="entry name" value="GNAT"/>
    <property type="match status" value="1"/>
</dbReference>
<dbReference type="GO" id="GO:0046677">
    <property type="term" value="P:response to antibiotic"/>
    <property type="evidence" value="ECO:0007669"/>
    <property type="project" value="UniProtKB-KW"/>
</dbReference>
<dbReference type="InterPro" id="IPR000182">
    <property type="entry name" value="GNAT_dom"/>
</dbReference>
<evidence type="ECO:0000256" key="3">
    <source>
        <dbReference type="ARBA" id="ARBA00017677"/>
    </source>
</evidence>
<dbReference type="PANTHER" id="PTHR43420:SF51">
    <property type="entry name" value="PEPTIDYL-LYSINE N-ACETYLTRANSFERASE YIAC"/>
    <property type="match status" value="1"/>
</dbReference>
<dbReference type="InterPro" id="IPR016181">
    <property type="entry name" value="Acyl_CoA_acyltransferase"/>
</dbReference>
<dbReference type="GO" id="GO:0047663">
    <property type="term" value="F:aminoglycoside 6'-N-acetyltransferase activity"/>
    <property type="evidence" value="ECO:0007669"/>
    <property type="project" value="UniProtKB-EC"/>
</dbReference>
<name>B0MNT5_9FIRM</name>
<dbReference type="EMBL" id="ABCA03000047">
    <property type="protein sequence ID" value="EDS00572.1"/>
    <property type="molecule type" value="Genomic_DNA"/>
</dbReference>
<evidence type="ECO:0000313" key="11">
    <source>
        <dbReference type="Proteomes" id="UP000005326"/>
    </source>
</evidence>
<dbReference type="Gene3D" id="3.40.630.30">
    <property type="match status" value="1"/>
</dbReference>
<comment type="subunit">
    <text evidence="1">Homodimer.</text>
</comment>
<dbReference type="Pfam" id="PF00583">
    <property type="entry name" value="Acetyltransf_1"/>
    <property type="match status" value="1"/>
</dbReference>
<feature type="domain" description="N-acetyltransferase" evidence="9">
    <location>
        <begin position="1"/>
        <end position="146"/>
    </location>
</feature>
<dbReference type="PIRSF" id="PIRSF000452">
    <property type="entry name" value="6-N-acetyltransf"/>
    <property type="match status" value="1"/>
</dbReference>
<dbReference type="PANTHER" id="PTHR43420">
    <property type="entry name" value="ACETYLTRANSFERASE"/>
    <property type="match status" value="1"/>
</dbReference>
<dbReference type="Proteomes" id="UP000005326">
    <property type="component" value="Unassembled WGS sequence"/>
</dbReference>